<keyword evidence="7" id="KW-0249">Electron transport</keyword>
<comment type="function">
    <text evidence="7">Part of the MsrPQ system that repairs oxidized periplasmic proteins containing methionine sulfoxide residues (Met-O), using respiratory chain electrons. Thus protects these proteins from oxidative-stress damage caused by reactive species of oxygen and chlorine generated by the host defense mechanisms. MsrPQ is essential for the maintenance of envelope integrity under bleach stress, rescuing a wide series of structurally unrelated periplasmic proteins from methionine oxidation. MsrQ provides electrons for reduction to the reductase catalytic subunit MsrP, using the quinone pool of the respiratory chain.</text>
</comment>
<sequence length="222" mass="25728">MKTVTPPSRNRTGRWRSASVWALYVLGLMPAAIYFWLGATNQLGVYPIKTFEHLLGIWALRFILATLAVTPLRDLANINLLRYRRALGLLGFYYVLMHFLVYLVLDQQMDLHTVIDDVIKRPFITFGMIALALLVPLALTSNNWSIRRLGKNWTWLHRLSYLILALGTLHFAMARKVIGPEIMLYIALAVLLLGYRAIRPRLMERRRQKKRALREQQKGRSV</sequence>
<dbReference type="GO" id="GO:0005886">
    <property type="term" value="C:plasma membrane"/>
    <property type="evidence" value="ECO:0007669"/>
    <property type="project" value="UniProtKB-SubCell"/>
</dbReference>
<dbReference type="GO" id="GO:0020037">
    <property type="term" value="F:heme binding"/>
    <property type="evidence" value="ECO:0007669"/>
    <property type="project" value="UniProtKB-UniRule"/>
</dbReference>
<feature type="transmembrane region" description="Helical" evidence="7">
    <location>
        <begin position="125"/>
        <end position="146"/>
    </location>
</feature>
<evidence type="ECO:0000313" key="10">
    <source>
        <dbReference type="Proteomes" id="UP000318801"/>
    </source>
</evidence>
<reference evidence="9 10" key="1">
    <citation type="submission" date="2019-06" db="EMBL/GenBank/DDBJ databases">
        <authorList>
            <person name="Li M."/>
        </authorList>
    </citation>
    <scope>NUCLEOTIDE SEQUENCE [LARGE SCALE GENOMIC DNA]</scope>
    <source>
        <strain evidence="9 10">BGMRC2036</strain>
    </source>
</reference>
<comment type="similarity">
    <text evidence="7">Belongs to the MsrQ family.</text>
</comment>
<dbReference type="Pfam" id="PF01794">
    <property type="entry name" value="Ferric_reduct"/>
    <property type="match status" value="1"/>
</dbReference>
<keyword evidence="7" id="KW-0479">Metal-binding</keyword>
<keyword evidence="6 7" id="KW-0472">Membrane</keyword>
<dbReference type="InterPro" id="IPR013130">
    <property type="entry name" value="Fe3_Rdtase_TM_dom"/>
</dbReference>
<comment type="subunit">
    <text evidence="7">Heterodimer of a catalytic subunit (MsrP) and a heme-binding subunit (MsrQ).</text>
</comment>
<evidence type="ECO:0000256" key="4">
    <source>
        <dbReference type="ARBA" id="ARBA00022989"/>
    </source>
</evidence>
<proteinExistence type="inferred from homology"/>
<dbReference type="PANTHER" id="PTHR36964">
    <property type="entry name" value="PROTEIN-METHIONINE-SULFOXIDE REDUCTASE HEME-BINDING SUBUNIT MSRQ"/>
    <property type="match status" value="1"/>
</dbReference>
<keyword evidence="3 7" id="KW-0812">Transmembrane</keyword>
<feature type="transmembrane region" description="Helical" evidence="7">
    <location>
        <begin position="57"/>
        <end position="75"/>
    </location>
</feature>
<dbReference type="HAMAP" id="MF_01207">
    <property type="entry name" value="MsrQ"/>
    <property type="match status" value="1"/>
</dbReference>
<evidence type="ECO:0000256" key="1">
    <source>
        <dbReference type="ARBA" id="ARBA00004141"/>
    </source>
</evidence>
<keyword evidence="5 7" id="KW-0408">Iron</keyword>
<evidence type="ECO:0000313" key="9">
    <source>
        <dbReference type="EMBL" id="TPW29534.1"/>
    </source>
</evidence>
<gene>
    <name evidence="7 9" type="primary">msrQ</name>
    <name evidence="9" type="ORF">FJU08_14265</name>
</gene>
<comment type="cofactor">
    <cofactor evidence="7">
        <name>heme b</name>
        <dbReference type="ChEBI" id="CHEBI:60344"/>
    </cofactor>
    <text evidence="7">Binds 1 heme b (iron(II)-protoporphyrin IX) group per subunit.</text>
</comment>
<evidence type="ECO:0000256" key="6">
    <source>
        <dbReference type="ARBA" id="ARBA00023136"/>
    </source>
</evidence>
<evidence type="ECO:0000256" key="7">
    <source>
        <dbReference type="HAMAP-Rule" id="MF_01207"/>
    </source>
</evidence>
<name>A0A506U8W9_9HYPH</name>
<dbReference type="GO" id="GO:0016679">
    <property type="term" value="F:oxidoreductase activity, acting on diphenols and related substances as donors"/>
    <property type="evidence" value="ECO:0007669"/>
    <property type="project" value="TreeGrafter"/>
</dbReference>
<feature type="transmembrane region" description="Helical" evidence="7">
    <location>
        <begin position="158"/>
        <end position="176"/>
    </location>
</feature>
<keyword evidence="2 7" id="KW-0813">Transport</keyword>
<dbReference type="GO" id="GO:0009055">
    <property type="term" value="F:electron transfer activity"/>
    <property type="evidence" value="ECO:0007669"/>
    <property type="project" value="UniProtKB-UniRule"/>
</dbReference>
<comment type="subcellular location">
    <subcellularLocation>
        <location evidence="7">Cell membrane</location>
        <topology evidence="7">Multi-pass membrane protein</topology>
    </subcellularLocation>
    <subcellularLocation>
        <location evidence="1">Membrane</location>
        <topology evidence="1">Multi-pass membrane protein</topology>
    </subcellularLocation>
</comment>
<comment type="cofactor">
    <cofactor evidence="7">
        <name>FMN</name>
        <dbReference type="ChEBI" id="CHEBI:58210"/>
    </cofactor>
    <text evidence="7">Binds 1 FMN per subunit.</text>
</comment>
<evidence type="ECO:0000259" key="8">
    <source>
        <dbReference type="Pfam" id="PF01794"/>
    </source>
</evidence>
<dbReference type="GO" id="GO:0010181">
    <property type="term" value="F:FMN binding"/>
    <property type="evidence" value="ECO:0007669"/>
    <property type="project" value="UniProtKB-UniRule"/>
</dbReference>
<feature type="transmembrane region" description="Helical" evidence="7">
    <location>
        <begin position="20"/>
        <end position="37"/>
    </location>
</feature>
<keyword evidence="4 7" id="KW-1133">Transmembrane helix</keyword>
<keyword evidence="7" id="KW-0349">Heme</keyword>
<evidence type="ECO:0000256" key="2">
    <source>
        <dbReference type="ARBA" id="ARBA00022448"/>
    </source>
</evidence>
<keyword evidence="7" id="KW-0288">FMN</keyword>
<comment type="caution">
    <text evidence="9">The sequence shown here is derived from an EMBL/GenBank/DDBJ whole genome shotgun (WGS) entry which is preliminary data.</text>
</comment>
<dbReference type="AlphaFoldDB" id="A0A506U8W9"/>
<protein>
    <recommendedName>
        <fullName evidence="7">Protein-methionine-sulfoxide reductase heme-binding subunit MsrQ</fullName>
    </recommendedName>
    <alternativeName>
        <fullName evidence="7">Flavocytochrome MsrQ</fullName>
    </alternativeName>
</protein>
<dbReference type="GO" id="GO:0030091">
    <property type="term" value="P:protein repair"/>
    <property type="evidence" value="ECO:0007669"/>
    <property type="project" value="UniProtKB-UniRule"/>
</dbReference>
<keyword evidence="7" id="KW-0285">Flavoprotein</keyword>
<dbReference type="NCBIfam" id="NF003833">
    <property type="entry name" value="PRK05419.1-5"/>
    <property type="match status" value="1"/>
</dbReference>
<accession>A0A506U8W9</accession>
<feature type="transmembrane region" description="Helical" evidence="7">
    <location>
        <begin position="182"/>
        <end position="198"/>
    </location>
</feature>
<keyword evidence="10" id="KW-1185">Reference proteome</keyword>
<dbReference type="EMBL" id="VHLG01000009">
    <property type="protein sequence ID" value="TPW29534.1"/>
    <property type="molecule type" value="Genomic_DNA"/>
</dbReference>
<dbReference type="GO" id="GO:0046872">
    <property type="term" value="F:metal ion binding"/>
    <property type="evidence" value="ECO:0007669"/>
    <property type="project" value="UniProtKB-KW"/>
</dbReference>
<evidence type="ECO:0000256" key="5">
    <source>
        <dbReference type="ARBA" id="ARBA00023004"/>
    </source>
</evidence>
<dbReference type="Proteomes" id="UP000318801">
    <property type="component" value="Unassembled WGS sequence"/>
</dbReference>
<dbReference type="InterPro" id="IPR022837">
    <property type="entry name" value="MsrQ-like"/>
</dbReference>
<dbReference type="PANTHER" id="PTHR36964:SF1">
    <property type="entry name" value="PROTEIN-METHIONINE-SULFOXIDE REDUCTASE HEME-BINDING SUBUNIT MSRQ"/>
    <property type="match status" value="1"/>
</dbReference>
<dbReference type="OrthoDB" id="9788328at2"/>
<organism evidence="9 10">
    <name type="scientific">Martelella alba</name>
    <dbReference type="NCBI Taxonomy" id="2590451"/>
    <lineage>
        <taxon>Bacteria</taxon>
        <taxon>Pseudomonadati</taxon>
        <taxon>Pseudomonadota</taxon>
        <taxon>Alphaproteobacteria</taxon>
        <taxon>Hyphomicrobiales</taxon>
        <taxon>Aurantimonadaceae</taxon>
        <taxon>Martelella</taxon>
    </lineage>
</organism>
<keyword evidence="7" id="KW-1003">Cell membrane</keyword>
<feature type="domain" description="Ferric oxidoreductase" evidence="8">
    <location>
        <begin position="55"/>
        <end position="167"/>
    </location>
</feature>
<evidence type="ECO:0000256" key="3">
    <source>
        <dbReference type="ARBA" id="ARBA00022692"/>
    </source>
</evidence>
<dbReference type="RefSeq" id="WP_141149728.1">
    <property type="nucleotide sequence ID" value="NZ_VHLG01000009.1"/>
</dbReference>
<feature type="transmembrane region" description="Helical" evidence="7">
    <location>
        <begin position="87"/>
        <end position="105"/>
    </location>
</feature>